<evidence type="ECO:0000313" key="3">
    <source>
        <dbReference type="EMBL" id="KAJ8250068.1"/>
    </source>
</evidence>
<gene>
    <name evidence="3" type="ORF">COCON_G00232840</name>
</gene>
<evidence type="ECO:0000313" key="4">
    <source>
        <dbReference type="Proteomes" id="UP001152803"/>
    </source>
</evidence>
<evidence type="ECO:0000259" key="2">
    <source>
        <dbReference type="Pfam" id="PF14484"/>
    </source>
</evidence>
<proteinExistence type="predicted"/>
<dbReference type="OrthoDB" id="8954327at2759"/>
<reference evidence="3" key="1">
    <citation type="journal article" date="2023" name="Science">
        <title>Genome structures resolve the early diversification of teleost fishes.</title>
        <authorList>
            <person name="Parey E."/>
            <person name="Louis A."/>
            <person name="Montfort J."/>
            <person name="Bouchez O."/>
            <person name="Roques C."/>
            <person name="Iampietro C."/>
            <person name="Lluch J."/>
            <person name="Castinel A."/>
            <person name="Donnadieu C."/>
            <person name="Desvignes T."/>
            <person name="Floi Bucao C."/>
            <person name="Jouanno E."/>
            <person name="Wen M."/>
            <person name="Mejri S."/>
            <person name="Dirks R."/>
            <person name="Jansen H."/>
            <person name="Henkel C."/>
            <person name="Chen W.J."/>
            <person name="Zahm M."/>
            <person name="Cabau C."/>
            <person name="Klopp C."/>
            <person name="Thompson A.W."/>
            <person name="Robinson-Rechavi M."/>
            <person name="Braasch I."/>
            <person name="Lecointre G."/>
            <person name="Bobe J."/>
            <person name="Postlethwait J.H."/>
            <person name="Berthelot C."/>
            <person name="Roest Crollius H."/>
            <person name="Guiguen Y."/>
        </authorList>
    </citation>
    <scope>NUCLEOTIDE SEQUENCE</scope>
    <source>
        <strain evidence="3">Concon-B</strain>
    </source>
</reference>
<comment type="caution">
    <text evidence="3">The sequence shown here is derived from an EMBL/GenBank/DDBJ whole genome shotgun (WGS) entry which is preliminary data.</text>
</comment>
<dbReference type="Pfam" id="PF14484">
    <property type="entry name" value="FISNA"/>
    <property type="match status" value="1"/>
</dbReference>
<dbReference type="AlphaFoldDB" id="A0A9Q1HMY0"/>
<sequence>MFQSPEIGGAVSKMSLSEEPESKGGTLSTDRKRVQVERAGSPVPSCLSMKSDRSMGTPLNFRGEFTGDQRVQVERAGSPVPSCLSMKSDHSMGHPLNFRGEFTGDQRVLQSLESSSLEEKSSEKLSPPIQDLADSLERDEQHNESIKRAQQELKTHLKKKFEYIFEGLAVQGHTTLLNEIYTELYIT</sequence>
<keyword evidence="4" id="KW-1185">Reference proteome</keyword>
<name>A0A9Q1HMY0_CONCO</name>
<organism evidence="3 4">
    <name type="scientific">Conger conger</name>
    <name type="common">Conger eel</name>
    <name type="synonym">Muraena conger</name>
    <dbReference type="NCBI Taxonomy" id="82655"/>
    <lineage>
        <taxon>Eukaryota</taxon>
        <taxon>Metazoa</taxon>
        <taxon>Chordata</taxon>
        <taxon>Craniata</taxon>
        <taxon>Vertebrata</taxon>
        <taxon>Euteleostomi</taxon>
        <taxon>Actinopterygii</taxon>
        <taxon>Neopterygii</taxon>
        <taxon>Teleostei</taxon>
        <taxon>Anguilliformes</taxon>
        <taxon>Congridae</taxon>
        <taxon>Conger</taxon>
    </lineage>
</organism>
<feature type="region of interest" description="Disordered" evidence="1">
    <location>
        <begin position="1"/>
        <end position="99"/>
    </location>
</feature>
<dbReference type="EMBL" id="JAFJMO010000019">
    <property type="protein sequence ID" value="KAJ8250068.1"/>
    <property type="molecule type" value="Genomic_DNA"/>
</dbReference>
<evidence type="ECO:0000256" key="1">
    <source>
        <dbReference type="SAM" id="MobiDB-lite"/>
    </source>
</evidence>
<protein>
    <recommendedName>
        <fullName evidence="2">FISNA domain-containing protein</fullName>
    </recommendedName>
</protein>
<feature type="compositionally biased region" description="Basic and acidic residues" evidence="1">
    <location>
        <begin position="135"/>
        <end position="147"/>
    </location>
</feature>
<dbReference type="Proteomes" id="UP001152803">
    <property type="component" value="Unassembled WGS sequence"/>
</dbReference>
<feature type="region of interest" description="Disordered" evidence="1">
    <location>
        <begin position="111"/>
        <end position="147"/>
    </location>
</feature>
<accession>A0A9Q1HMY0</accession>
<feature type="domain" description="FISNA" evidence="2">
    <location>
        <begin position="153"/>
        <end position="187"/>
    </location>
</feature>
<dbReference type="InterPro" id="IPR029495">
    <property type="entry name" value="NACHT-assoc"/>
</dbReference>
<feature type="non-terminal residue" evidence="3">
    <location>
        <position position="187"/>
    </location>
</feature>